<evidence type="ECO:0000313" key="2">
    <source>
        <dbReference type="Proteomes" id="UP000673375"/>
    </source>
</evidence>
<sequence>MMITGEDTGRIEAILLKPPENRLSMERRSLADFSKRMYAMYVGIRDVLTDNHCRGLGIMEVRKRMNMNKLQEYFPYTEAEIDYCLSFVDQHIKIVR</sequence>
<comment type="caution">
    <text evidence="1">The sequence shown here is derived from an EMBL/GenBank/DDBJ whole genome shotgun (WGS) entry which is preliminary data.</text>
</comment>
<accession>A0ABS4CGJ6</accession>
<dbReference type="EMBL" id="JAEDXU010000001">
    <property type="protein sequence ID" value="MBP1045281.1"/>
    <property type="molecule type" value="Genomic_DNA"/>
</dbReference>
<dbReference type="Proteomes" id="UP000673375">
    <property type="component" value="Unassembled WGS sequence"/>
</dbReference>
<protein>
    <submittedName>
        <fullName evidence="1">Uncharacterized protein</fullName>
    </submittedName>
</protein>
<gene>
    <name evidence="1" type="ORF">I6N96_03255</name>
</gene>
<proteinExistence type="predicted"/>
<keyword evidence="2" id="KW-1185">Reference proteome</keyword>
<evidence type="ECO:0000313" key="1">
    <source>
        <dbReference type="EMBL" id="MBP1045281.1"/>
    </source>
</evidence>
<dbReference type="RefSeq" id="WP_209556053.1">
    <property type="nucleotide sequence ID" value="NZ_JAEDXU010000001.1"/>
</dbReference>
<reference evidence="1 2" key="1">
    <citation type="submission" date="2020-12" db="EMBL/GenBank/DDBJ databases">
        <title>Vagococcus allomyrinae sp. nov. and Enterococcus lavae sp. nov., isolated from the larvae of Allomyrina dichotoma.</title>
        <authorList>
            <person name="Lee S.D."/>
        </authorList>
    </citation>
    <scope>NUCLEOTIDE SEQUENCE [LARGE SCALE GENOMIC DNA]</scope>
    <source>
        <strain evidence="1 2">BWM-S5</strain>
    </source>
</reference>
<organism evidence="1 2">
    <name type="scientific">Enterococcus larvae</name>
    <dbReference type="NCBI Taxonomy" id="2794352"/>
    <lineage>
        <taxon>Bacteria</taxon>
        <taxon>Bacillati</taxon>
        <taxon>Bacillota</taxon>
        <taxon>Bacilli</taxon>
        <taxon>Lactobacillales</taxon>
        <taxon>Enterococcaceae</taxon>
        <taxon>Enterococcus</taxon>
    </lineage>
</organism>
<name>A0ABS4CGJ6_9ENTE</name>